<dbReference type="GO" id="GO:0005634">
    <property type="term" value="C:nucleus"/>
    <property type="evidence" value="ECO:0007669"/>
    <property type="project" value="TreeGrafter"/>
</dbReference>
<protein>
    <recommendedName>
        <fullName evidence="4">Gem-associated protein 5 second beta-propeller domain-containing protein</fullName>
    </recommendedName>
</protein>
<keyword evidence="1 3" id="KW-0853">WD repeat</keyword>
<dbReference type="SUPFAM" id="SSF50978">
    <property type="entry name" value="WD40 repeat-like"/>
    <property type="match status" value="1"/>
</dbReference>
<dbReference type="Gene3D" id="2.130.10.10">
    <property type="entry name" value="YVTN repeat-like/Quinoprotein amine dehydrogenase"/>
    <property type="match status" value="2"/>
</dbReference>
<evidence type="ECO:0000256" key="1">
    <source>
        <dbReference type="ARBA" id="ARBA00022574"/>
    </source>
</evidence>
<name>A0A8S3ZJY7_9EUPU</name>
<evidence type="ECO:0000313" key="5">
    <source>
        <dbReference type="EMBL" id="CAG5129904.1"/>
    </source>
</evidence>
<dbReference type="PROSITE" id="PS00678">
    <property type="entry name" value="WD_REPEATS_1"/>
    <property type="match status" value="1"/>
</dbReference>
<feature type="domain" description="Gem-associated protein 5 second beta-propeller" evidence="4">
    <location>
        <begin position="386"/>
        <end position="673"/>
    </location>
</feature>
<dbReference type="InterPro" id="IPR015943">
    <property type="entry name" value="WD40/YVTN_repeat-like_dom_sf"/>
</dbReference>
<dbReference type="PANTHER" id="PTHR46362">
    <property type="entry name" value="GEM-ASSOCIATED PROTEIN 5"/>
    <property type="match status" value="1"/>
</dbReference>
<dbReference type="EMBL" id="CAJHNH020003746">
    <property type="protein sequence ID" value="CAG5129904.1"/>
    <property type="molecule type" value="Genomic_DNA"/>
</dbReference>
<dbReference type="AlphaFoldDB" id="A0A8S3ZJY7"/>
<evidence type="ECO:0000259" key="4">
    <source>
        <dbReference type="Pfam" id="PF23775"/>
    </source>
</evidence>
<dbReference type="Proteomes" id="UP000678393">
    <property type="component" value="Unassembled WGS sequence"/>
</dbReference>
<sequence>MSEFVFPSSPNWFLSTVSSGNDAGFYAFGARNYVYVYDITNTSLRNSKKDDADTSSQIVERNNARTTDLLHGLPRLVSLYTQHEAKVSSVCLSPDSEQMICCSADEGVVNLWDILSVTTIQSHSEHKEKVTCMTWSACDLDLVLSASERGSVVLWRLKTNTVTSFQPLKDYVYCIKACPHSPTIVALGYRTGPVLVVNISFDTPRVMQKLRGIEAEITSVCWCPVKGENWLKIAGSGDSGELLAAAGGRLIKVWNSITGEEVFYKKLQHSAASARFNSQDPMVKKQWIDIKWSRLNPDYLISSSCGPQGDLYLWNLQTLTKNEPELFNSTSINKHARMIFNIALVGDKVCTFSLDRMIAVWDFKHRRGLVSWCSIGGYVCSIRASPVDPGMVAISAGDNVIRVWNQNNKSKHLDVTSISYGARCMITSVAWHPEKEGLLAYGTDNGRVGILSTLTVKAPVMSKSMHSKTVYVVCWGPPLRGSADRHRQYHVYSVGDGAILQHFFDEHGSKKSAANLFDIINEVNSTEADNLMQSEMVWKRDYTAFAVGFNNGSVRVYSFPGLQLVYAISVNQKIVNCVRWHPDTTAESIHSSPCRNWLAFAGNSPYISVVNLPHCFVGAESGPVSTVTVTEAICQLEGHRVKTTDLCWSPHHDGRLVSVGYDRTAIVWNVKTGEGL</sequence>
<feature type="repeat" description="WD" evidence="3">
    <location>
        <begin position="80"/>
        <end position="122"/>
    </location>
</feature>
<dbReference type="SUPFAM" id="SSF50998">
    <property type="entry name" value="Quinoprotein alcohol dehydrogenase-like"/>
    <property type="match status" value="1"/>
</dbReference>
<dbReference type="SMART" id="SM00320">
    <property type="entry name" value="WD40"/>
    <property type="match status" value="9"/>
</dbReference>
<comment type="caution">
    <text evidence="5">The sequence shown here is derived from an EMBL/GenBank/DDBJ whole genome shotgun (WGS) entry which is preliminary data.</text>
</comment>
<accession>A0A8S3ZJY7</accession>
<evidence type="ECO:0000256" key="2">
    <source>
        <dbReference type="ARBA" id="ARBA00022737"/>
    </source>
</evidence>
<keyword evidence="2" id="KW-0677">Repeat</keyword>
<dbReference type="OrthoDB" id="7326421at2759"/>
<dbReference type="PROSITE" id="PS50082">
    <property type="entry name" value="WD_REPEATS_2"/>
    <property type="match status" value="3"/>
</dbReference>
<dbReference type="PROSITE" id="PS50294">
    <property type="entry name" value="WD_REPEATS_REGION"/>
    <property type="match status" value="1"/>
</dbReference>
<dbReference type="InterPro" id="IPR036322">
    <property type="entry name" value="WD40_repeat_dom_sf"/>
</dbReference>
<dbReference type="Pfam" id="PF00400">
    <property type="entry name" value="WD40"/>
    <property type="match status" value="2"/>
</dbReference>
<dbReference type="GO" id="GO:0032797">
    <property type="term" value="C:SMN complex"/>
    <property type="evidence" value="ECO:0007669"/>
    <property type="project" value="TreeGrafter"/>
</dbReference>
<proteinExistence type="predicted"/>
<dbReference type="InterPro" id="IPR056424">
    <property type="entry name" value="Beta-prop_GEMI5_2nd"/>
</dbReference>
<feature type="repeat" description="WD" evidence="3">
    <location>
        <begin position="123"/>
        <end position="165"/>
    </location>
</feature>
<dbReference type="InterPro" id="IPR011047">
    <property type="entry name" value="Quinoprotein_ADH-like_sf"/>
</dbReference>
<keyword evidence="6" id="KW-1185">Reference proteome</keyword>
<dbReference type="PANTHER" id="PTHR46362:SF1">
    <property type="entry name" value="GEM-ASSOCIATED PROTEIN 5"/>
    <property type="match status" value="1"/>
</dbReference>
<feature type="non-terminal residue" evidence="5">
    <location>
        <position position="676"/>
    </location>
</feature>
<dbReference type="Pfam" id="PF23775">
    <property type="entry name" value="Beta-prop_RIG_2nd"/>
    <property type="match status" value="1"/>
</dbReference>
<organism evidence="5 6">
    <name type="scientific">Candidula unifasciata</name>
    <dbReference type="NCBI Taxonomy" id="100452"/>
    <lineage>
        <taxon>Eukaryota</taxon>
        <taxon>Metazoa</taxon>
        <taxon>Spiralia</taxon>
        <taxon>Lophotrochozoa</taxon>
        <taxon>Mollusca</taxon>
        <taxon>Gastropoda</taxon>
        <taxon>Heterobranchia</taxon>
        <taxon>Euthyneura</taxon>
        <taxon>Panpulmonata</taxon>
        <taxon>Eupulmonata</taxon>
        <taxon>Stylommatophora</taxon>
        <taxon>Helicina</taxon>
        <taxon>Helicoidea</taxon>
        <taxon>Geomitridae</taxon>
        <taxon>Candidula</taxon>
    </lineage>
</organism>
<evidence type="ECO:0000256" key="3">
    <source>
        <dbReference type="PROSITE-ProRule" id="PRU00221"/>
    </source>
</evidence>
<gene>
    <name evidence="5" type="ORF">CUNI_LOCUS15462</name>
</gene>
<feature type="repeat" description="WD" evidence="3">
    <location>
        <begin position="636"/>
        <end position="676"/>
    </location>
</feature>
<evidence type="ECO:0000313" key="6">
    <source>
        <dbReference type="Proteomes" id="UP000678393"/>
    </source>
</evidence>
<dbReference type="GO" id="GO:0000387">
    <property type="term" value="P:spliceosomal snRNP assembly"/>
    <property type="evidence" value="ECO:0007669"/>
    <property type="project" value="TreeGrafter"/>
</dbReference>
<dbReference type="InterPro" id="IPR001680">
    <property type="entry name" value="WD40_rpt"/>
</dbReference>
<dbReference type="GO" id="GO:0003730">
    <property type="term" value="F:mRNA 3'-UTR binding"/>
    <property type="evidence" value="ECO:0007669"/>
    <property type="project" value="TreeGrafter"/>
</dbReference>
<dbReference type="InterPro" id="IPR052640">
    <property type="entry name" value="Gemin-5"/>
</dbReference>
<reference evidence="5" key="1">
    <citation type="submission" date="2021-04" db="EMBL/GenBank/DDBJ databases">
        <authorList>
            <consortium name="Molecular Ecology Group"/>
        </authorList>
    </citation>
    <scope>NUCLEOTIDE SEQUENCE</scope>
</reference>
<dbReference type="InterPro" id="IPR019775">
    <property type="entry name" value="WD40_repeat_CS"/>
</dbReference>